<feature type="signal peptide" evidence="1">
    <location>
        <begin position="1"/>
        <end position="31"/>
    </location>
</feature>
<proteinExistence type="predicted"/>
<accession>A0AAD6WLP5</accession>
<evidence type="ECO:0000313" key="3">
    <source>
        <dbReference type="Proteomes" id="UP001218188"/>
    </source>
</evidence>
<comment type="caution">
    <text evidence="2">The sequence shown here is derived from an EMBL/GenBank/DDBJ whole genome shotgun (WGS) entry which is preliminary data.</text>
</comment>
<evidence type="ECO:0000256" key="1">
    <source>
        <dbReference type="SAM" id="SignalP"/>
    </source>
</evidence>
<dbReference type="AlphaFoldDB" id="A0AAD6WLP5"/>
<feature type="chain" id="PRO_5042119698" evidence="1">
    <location>
        <begin position="32"/>
        <end position="176"/>
    </location>
</feature>
<keyword evidence="3" id="KW-1185">Reference proteome</keyword>
<dbReference type="Proteomes" id="UP001218188">
    <property type="component" value="Unassembled WGS sequence"/>
</dbReference>
<evidence type="ECO:0000313" key="2">
    <source>
        <dbReference type="EMBL" id="KAJ7017137.1"/>
    </source>
</evidence>
<protein>
    <submittedName>
        <fullName evidence="2">Uncharacterized protein</fullName>
    </submittedName>
</protein>
<name>A0AAD6WLP5_9AGAR</name>
<sequence>MLSAPARPHTAAWSCLFLVPLLCSLLPPPFAPRPRPAALRFPACSLLSLSVSALAPAPSPCLLPLRLLPPLPLRPRLLPPPLAPVLPARPLGHAFHGTSRNPVAPAPSPFPVRALTPSAARHRPAAAVFHAVRRAYSFKRLLFGHSIPRIPGRSAFLFLCHLCSSFYYSSATQSLT</sequence>
<dbReference type="EMBL" id="JARJCM010000429">
    <property type="protein sequence ID" value="KAJ7017137.1"/>
    <property type="molecule type" value="Genomic_DNA"/>
</dbReference>
<gene>
    <name evidence="2" type="ORF">C8F04DRAFT_1279932</name>
</gene>
<keyword evidence="1" id="KW-0732">Signal</keyword>
<reference evidence="2" key="1">
    <citation type="submission" date="2023-03" db="EMBL/GenBank/DDBJ databases">
        <title>Massive genome expansion in bonnet fungi (Mycena s.s.) driven by repeated elements and novel gene families across ecological guilds.</title>
        <authorList>
            <consortium name="Lawrence Berkeley National Laboratory"/>
            <person name="Harder C.B."/>
            <person name="Miyauchi S."/>
            <person name="Viragh M."/>
            <person name="Kuo A."/>
            <person name="Thoen E."/>
            <person name="Andreopoulos B."/>
            <person name="Lu D."/>
            <person name="Skrede I."/>
            <person name="Drula E."/>
            <person name="Henrissat B."/>
            <person name="Morin E."/>
            <person name="Kohler A."/>
            <person name="Barry K."/>
            <person name="LaButti K."/>
            <person name="Morin E."/>
            <person name="Salamov A."/>
            <person name="Lipzen A."/>
            <person name="Mereny Z."/>
            <person name="Hegedus B."/>
            <person name="Baldrian P."/>
            <person name="Stursova M."/>
            <person name="Weitz H."/>
            <person name="Taylor A."/>
            <person name="Grigoriev I.V."/>
            <person name="Nagy L.G."/>
            <person name="Martin F."/>
            <person name="Kauserud H."/>
        </authorList>
    </citation>
    <scope>NUCLEOTIDE SEQUENCE</scope>
    <source>
        <strain evidence="2">CBHHK200</strain>
    </source>
</reference>
<organism evidence="2 3">
    <name type="scientific">Mycena alexandri</name>
    <dbReference type="NCBI Taxonomy" id="1745969"/>
    <lineage>
        <taxon>Eukaryota</taxon>
        <taxon>Fungi</taxon>
        <taxon>Dikarya</taxon>
        <taxon>Basidiomycota</taxon>
        <taxon>Agaricomycotina</taxon>
        <taxon>Agaricomycetes</taxon>
        <taxon>Agaricomycetidae</taxon>
        <taxon>Agaricales</taxon>
        <taxon>Marasmiineae</taxon>
        <taxon>Mycenaceae</taxon>
        <taxon>Mycena</taxon>
    </lineage>
</organism>